<protein>
    <submittedName>
        <fullName evidence="1">Uncharacterized protein</fullName>
    </submittedName>
</protein>
<comment type="caution">
    <text evidence="1">The sequence shown here is derived from an EMBL/GenBank/DDBJ whole genome shotgun (WGS) entry which is preliminary data.</text>
</comment>
<proteinExistence type="predicted"/>
<organism evidence="1 2">
    <name type="scientific">Cocos nucifera</name>
    <name type="common">Coconut palm</name>
    <dbReference type="NCBI Taxonomy" id="13894"/>
    <lineage>
        <taxon>Eukaryota</taxon>
        <taxon>Viridiplantae</taxon>
        <taxon>Streptophyta</taxon>
        <taxon>Embryophyta</taxon>
        <taxon>Tracheophyta</taxon>
        <taxon>Spermatophyta</taxon>
        <taxon>Magnoliopsida</taxon>
        <taxon>Liliopsida</taxon>
        <taxon>Arecaceae</taxon>
        <taxon>Arecoideae</taxon>
        <taxon>Cocoseae</taxon>
        <taxon>Attaleinae</taxon>
        <taxon>Cocos</taxon>
    </lineage>
</organism>
<name>A0A8K0I1W4_COCNU</name>
<accession>A0A8K0I1W4</accession>
<dbReference type="AlphaFoldDB" id="A0A8K0I1W4"/>
<dbReference type="Proteomes" id="UP000797356">
    <property type="component" value="Chromosome 2"/>
</dbReference>
<evidence type="ECO:0000313" key="1">
    <source>
        <dbReference type="EMBL" id="KAG1331933.1"/>
    </source>
</evidence>
<gene>
    <name evidence="1" type="ORF">COCNU_02G019010</name>
</gene>
<evidence type="ECO:0000313" key="2">
    <source>
        <dbReference type="Proteomes" id="UP000797356"/>
    </source>
</evidence>
<keyword evidence="2" id="KW-1185">Reference proteome</keyword>
<sequence>MNGQSFNPQNQAYVKWVQSSVTKTKTNKKNASPQPVCSRFFDEIRNWLPKVIAGGINGSRGGSRW</sequence>
<dbReference type="EMBL" id="CM017873">
    <property type="protein sequence ID" value="KAG1331933.1"/>
    <property type="molecule type" value="Genomic_DNA"/>
</dbReference>
<reference evidence="1" key="1">
    <citation type="journal article" date="2017" name="Gigascience">
        <title>The genome draft of coconut (Cocos nucifera).</title>
        <authorList>
            <person name="Xiao Y."/>
            <person name="Xu P."/>
            <person name="Fan H."/>
            <person name="Baudouin L."/>
            <person name="Xia W."/>
            <person name="Bocs S."/>
            <person name="Xu J."/>
            <person name="Li Q."/>
            <person name="Guo A."/>
            <person name="Zhou L."/>
            <person name="Li J."/>
            <person name="Wu Y."/>
            <person name="Ma Z."/>
            <person name="Armero A."/>
            <person name="Issali A.E."/>
            <person name="Liu N."/>
            <person name="Peng M."/>
            <person name="Yang Y."/>
        </authorList>
    </citation>
    <scope>NUCLEOTIDE SEQUENCE</scope>
    <source>
        <tissue evidence="1">Spear leaf of Hainan Tall coconut</tissue>
    </source>
</reference>
<reference evidence="1" key="2">
    <citation type="submission" date="2019-07" db="EMBL/GenBank/DDBJ databases">
        <authorList>
            <person name="Yang Y."/>
            <person name="Bocs S."/>
            <person name="Baudouin L."/>
        </authorList>
    </citation>
    <scope>NUCLEOTIDE SEQUENCE</scope>
    <source>
        <tissue evidence="1">Spear leaf of Hainan Tall coconut</tissue>
    </source>
</reference>